<proteinExistence type="predicted"/>
<dbReference type="STRING" id="1798650.A2945_03025"/>
<dbReference type="AlphaFoldDB" id="A0A1G2CDX5"/>
<protein>
    <submittedName>
        <fullName evidence="1">Uncharacterized protein</fullName>
    </submittedName>
</protein>
<reference evidence="1 2" key="1">
    <citation type="journal article" date="2016" name="Nat. Commun.">
        <title>Thousands of microbial genomes shed light on interconnected biogeochemical processes in an aquifer system.</title>
        <authorList>
            <person name="Anantharaman K."/>
            <person name="Brown C.T."/>
            <person name="Hug L.A."/>
            <person name="Sharon I."/>
            <person name="Castelle C.J."/>
            <person name="Probst A.J."/>
            <person name="Thomas B.C."/>
            <person name="Singh A."/>
            <person name="Wilkins M.J."/>
            <person name="Karaoz U."/>
            <person name="Brodie E.L."/>
            <person name="Williams K.H."/>
            <person name="Hubbard S.S."/>
            <person name="Banfield J.F."/>
        </authorList>
    </citation>
    <scope>NUCLEOTIDE SEQUENCE [LARGE SCALE GENOMIC DNA]</scope>
</reference>
<evidence type="ECO:0000313" key="2">
    <source>
        <dbReference type="Proteomes" id="UP000178880"/>
    </source>
</evidence>
<evidence type="ECO:0000313" key="1">
    <source>
        <dbReference type="EMBL" id="OGY99593.1"/>
    </source>
</evidence>
<comment type="caution">
    <text evidence="1">The sequence shown here is derived from an EMBL/GenBank/DDBJ whole genome shotgun (WGS) entry which is preliminary data.</text>
</comment>
<sequence>MRSDFDGEPPAPEKEITVVLNSTTQLVTLQFRLAHLSLVSRMVRYLPRKKADAPTYPSNGPTPGTQILPLTKNCSVAEIPLELTLAGYELVDAFHEQRGDEGRNAYHIVRYVFARHEYADPLAEEFLVKRAGLLLEFRGLCYNAMWGAFAHRNRFFRDGKEVPGQEVLSINLMSRTPYRGPDGRLVMVWQKDEHGNRLGAEKIPLNPTNQLRIESGVFQAVKA</sequence>
<gene>
    <name evidence="1" type="ORF">A2945_03025</name>
</gene>
<dbReference type="Proteomes" id="UP000178880">
    <property type="component" value="Unassembled WGS sequence"/>
</dbReference>
<dbReference type="EMBL" id="MHLA01000014">
    <property type="protein sequence ID" value="OGY99593.1"/>
    <property type="molecule type" value="Genomic_DNA"/>
</dbReference>
<name>A0A1G2CDX5_9BACT</name>
<organism evidence="1 2">
    <name type="scientific">Candidatus Liptonbacteria bacterium RIFCSPLOWO2_01_FULL_52_25</name>
    <dbReference type="NCBI Taxonomy" id="1798650"/>
    <lineage>
        <taxon>Bacteria</taxon>
        <taxon>Candidatus Liptoniibacteriota</taxon>
    </lineage>
</organism>
<accession>A0A1G2CDX5</accession>